<dbReference type="Proteomes" id="UP000198706">
    <property type="component" value="Unassembled WGS sequence"/>
</dbReference>
<proteinExistence type="predicted"/>
<organism evidence="1 2">
    <name type="scientific">Pseudomonas indica</name>
    <dbReference type="NCBI Taxonomy" id="137658"/>
    <lineage>
        <taxon>Bacteria</taxon>
        <taxon>Pseudomonadati</taxon>
        <taxon>Pseudomonadota</taxon>
        <taxon>Gammaproteobacteria</taxon>
        <taxon>Pseudomonadales</taxon>
        <taxon>Pseudomonadaceae</taxon>
        <taxon>Pseudomonas</taxon>
    </lineage>
</organism>
<dbReference type="STRING" id="137658.SAMN05216186_1512"/>
<evidence type="ECO:0000313" key="2">
    <source>
        <dbReference type="Proteomes" id="UP000198706"/>
    </source>
</evidence>
<name>A0A1G9QFJ5_9PSED</name>
<sequence>MSQHIEATRRVFDESCALNSEGRKLYYKELVSFVREWLISLPEDYAPYLKTLFFQGLLPEEHEKAMRAMEPLLICLCAPSIDREFIVSIFREYPIYCAAHAVELFRVHFDPNEEEKWGEVIQRYRYVVECLADQRVPWLEDPEEAGRFPFLRLYVRVFAKLHNGTSASQTVGATMLDYVESQFEKVKDLPASQEFLLSLRKRLTALLAGEADNPELVYSDPVLLEFLNRYSSKQLPPSLQLMVEEIYSGLSHHIDFFNGEIKY</sequence>
<dbReference type="AlphaFoldDB" id="A0A1G9QFJ5"/>
<accession>A0A1G9QFJ5</accession>
<reference evidence="1 2" key="1">
    <citation type="submission" date="2016-10" db="EMBL/GenBank/DDBJ databases">
        <authorList>
            <person name="de Groot N.N."/>
        </authorList>
    </citation>
    <scope>NUCLEOTIDE SEQUENCE [LARGE SCALE GENOMIC DNA]</scope>
    <source>
        <strain evidence="1 2">JCM 21544</strain>
    </source>
</reference>
<keyword evidence="2" id="KW-1185">Reference proteome</keyword>
<dbReference type="RefSeq" id="WP_139198652.1">
    <property type="nucleotide sequence ID" value="NZ_FNFD01000051.1"/>
</dbReference>
<dbReference type="EMBL" id="FNFD01000051">
    <property type="protein sequence ID" value="SDM09267.1"/>
    <property type="molecule type" value="Genomic_DNA"/>
</dbReference>
<evidence type="ECO:0000313" key="1">
    <source>
        <dbReference type="EMBL" id="SDM09267.1"/>
    </source>
</evidence>
<gene>
    <name evidence="1" type="ORF">SAMN05216186_1512</name>
</gene>
<protein>
    <submittedName>
        <fullName evidence="1">Uncharacterized protein</fullName>
    </submittedName>
</protein>